<protein>
    <submittedName>
        <fullName evidence="1">Uncharacterized protein</fullName>
    </submittedName>
</protein>
<gene>
    <name evidence="1" type="ORF">DC3_56880</name>
</gene>
<proteinExistence type="predicted"/>
<dbReference type="AlphaFoldDB" id="A0A511NBA5"/>
<keyword evidence="2" id="KW-1185">Reference proteome</keyword>
<dbReference type="EMBL" id="BJXB01000054">
    <property type="protein sequence ID" value="GEM50053.1"/>
    <property type="molecule type" value="Genomic_DNA"/>
</dbReference>
<dbReference type="Proteomes" id="UP000321306">
    <property type="component" value="Unassembled WGS sequence"/>
</dbReference>
<evidence type="ECO:0000313" key="2">
    <source>
        <dbReference type="Proteomes" id="UP000321306"/>
    </source>
</evidence>
<accession>A0A511NBA5</accession>
<organism evidence="1 2">
    <name type="scientific">Deinococcus cellulosilyticus (strain DSM 18568 / NBRC 106333 / KACC 11606 / 5516J-15)</name>
    <dbReference type="NCBI Taxonomy" id="1223518"/>
    <lineage>
        <taxon>Bacteria</taxon>
        <taxon>Thermotogati</taxon>
        <taxon>Deinococcota</taxon>
        <taxon>Deinococci</taxon>
        <taxon>Deinococcales</taxon>
        <taxon>Deinococcaceae</taxon>
        <taxon>Deinococcus</taxon>
    </lineage>
</organism>
<evidence type="ECO:0000313" key="1">
    <source>
        <dbReference type="EMBL" id="GEM50053.1"/>
    </source>
</evidence>
<comment type="caution">
    <text evidence="1">The sequence shown here is derived from an EMBL/GenBank/DDBJ whole genome shotgun (WGS) entry which is preliminary data.</text>
</comment>
<sequence>MPATTKDLMKLLYHAVRVQLPTDISEEKYLALVHKVYQEVDQKTNVDVIPLWVARNARGVYLVTSILGDMPSDMEKDMVRRFLALTWHCHLLLCYLPYEHRFRKEWLSPCQHWLEIDHSGDITHVGGIE</sequence>
<reference evidence="1 2" key="1">
    <citation type="submission" date="2019-07" db="EMBL/GenBank/DDBJ databases">
        <title>Whole genome shotgun sequence of Deinococcus cellulosilyticus NBRC 106333.</title>
        <authorList>
            <person name="Hosoyama A."/>
            <person name="Uohara A."/>
            <person name="Ohji S."/>
            <person name="Ichikawa N."/>
        </authorList>
    </citation>
    <scope>NUCLEOTIDE SEQUENCE [LARGE SCALE GENOMIC DNA]</scope>
    <source>
        <strain evidence="1 2">NBRC 106333</strain>
    </source>
</reference>
<name>A0A511NBA5_DEIC1</name>